<evidence type="ECO:0000256" key="1">
    <source>
        <dbReference type="SAM" id="MobiDB-lite"/>
    </source>
</evidence>
<dbReference type="AlphaFoldDB" id="A0A225DVG2"/>
<evidence type="ECO:0000313" key="2">
    <source>
        <dbReference type="EMBL" id="OWK44993.1"/>
    </source>
</evidence>
<organism evidence="2 3">
    <name type="scientific">Fimbriiglobus ruber</name>
    <dbReference type="NCBI Taxonomy" id="1908690"/>
    <lineage>
        <taxon>Bacteria</taxon>
        <taxon>Pseudomonadati</taxon>
        <taxon>Planctomycetota</taxon>
        <taxon>Planctomycetia</taxon>
        <taxon>Gemmatales</taxon>
        <taxon>Gemmataceae</taxon>
        <taxon>Fimbriiglobus</taxon>
    </lineage>
</organism>
<feature type="region of interest" description="Disordered" evidence="1">
    <location>
        <begin position="144"/>
        <end position="165"/>
    </location>
</feature>
<name>A0A225DVG2_9BACT</name>
<dbReference type="RefSeq" id="WP_088252780.1">
    <property type="nucleotide sequence ID" value="NZ_NIDE01000002.1"/>
</dbReference>
<reference evidence="3" key="1">
    <citation type="submission" date="2017-06" db="EMBL/GenBank/DDBJ databases">
        <title>Genome analysis of Fimbriiglobus ruber SP5, the first member of the order Planctomycetales with confirmed chitinolytic capability.</title>
        <authorList>
            <person name="Ravin N.V."/>
            <person name="Rakitin A.L."/>
            <person name="Ivanova A.A."/>
            <person name="Beletsky A.V."/>
            <person name="Kulichevskaya I.S."/>
            <person name="Mardanov A.V."/>
            <person name="Dedysh S.N."/>
        </authorList>
    </citation>
    <scope>NUCLEOTIDE SEQUENCE [LARGE SCALE GENOMIC DNA]</scope>
    <source>
        <strain evidence="3">SP5</strain>
    </source>
</reference>
<protein>
    <submittedName>
        <fullName evidence="2">Uncharacterized protein</fullName>
    </submittedName>
</protein>
<sequence>MSINCPTALPGFSYTISGGMTCGFGLISSQNPPPSPLPPPAGTPVPDGAYVAVVAYPAPSPLPPFPISTAVPVAIDTGLMTWFGQGIPVPGSTGSGSGSGTLYTMIFWNYAGGRLQELSSVNFTGQVDGGMSCCGGELAPLPAPLAPGRQGRGLSLPPPPPPPFA</sequence>
<gene>
    <name evidence="2" type="ORF">FRUB_01324</name>
</gene>
<accession>A0A225DVG2</accession>
<comment type="caution">
    <text evidence="2">The sequence shown here is derived from an EMBL/GenBank/DDBJ whole genome shotgun (WGS) entry which is preliminary data.</text>
</comment>
<dbReference type="Proteomes" id="UP000214646">
    <property type="component" value="Unassembled WGS sequence"/>
</dbReference>
<keyword evidence="3" id="KW-1185">Reference proteome</keyword>
<feature type="compositionally biased region" description="Pro residues" evidence="1">
    <location>
        <begin position="156"/>
        <end position="165"/>
    </location>
</feature>
<proteinExistence type="predicted"/>
<dbReference type="EMBL" id="NIDE01000002">
    <property type="protein sequence ID" value="OWK44993.1"/>
    <property type="molecule type" value="Genomic_DNA"/>
</dbReference>
<evidence type="ECO:0000313" key="3">
    <source>
        <dbReference type="Proteomes" id="UP000214646"/>
    </source>
</evidence>